<evidence type="ECO:0000256" key="1">
    <source>
        <dbReference type="ARBA" id="ARBA00022676"/>
    </source>
</evidence>
<dbReference type="EMBL" id="SDKM01000002">
    <property type="protein sequence ID" value="RYP88591.1"/>
    <property type="molecule type" value="Genomic_DNA"/>
</dbReference>
<evidence type="ECO:0000259" key="3">
    <source>
        <dbReference type="Pfam" id="PF00534"/>
    </source>
</evidence>
<name>A0A4Q4ZLV6_9ACTN</name>
<gene>
    <name evidence="5" type="ORF">EKO23_01495</name>
</gene>
<protein>
    <submittedName>
        <fullName evidence="5">Glycosyltransferase family 1 protein</fullName>
    </submittedName>
</protein>
<dbReference type="SUPFAM" id="SSF53756">
    <property type="entry name" value="UDP-Glycosyltransferase/glycogen phosphorylase"/>
    <property type="match status" value="1"/>
</dbReference>
<evidence type="ECO:0000259" key="4">
    <source>
        <dbReference type="Pfam" id="PF13439"/>
    </source>
</evidence>
<dbReference type="PANTHER" id="PTHR12526:SF510">
    <property type="entry name" value="D-INOSITOL 3-PHOSPHATE GLYCOSYLTRANSFERASE"/>
    <property type="match status" value="1"/>
</dbReference>
<dbReference type="AlphaFoldDB" id="A0A4Q4ZLV6"/>
<dbReference type="GO" id="GO:0016757">
    <property type="term" value="F:glycosyltransferase activity"/>
    <property type="evidence" value="ECO:0007669"/>
    <property type="project" value="UniProtKB-KW"/>
</dbReference>
<keyword evidence="1" id="KW-0328">Glycosyltransferase</keyword>
<dbReference type="Pfam" id="PF00534">
    <property type="entry name" value="Glycos_transf_1"/>
    <property type="match status" value="1"/>
</dbReference>
<accession>A0A4Q4ZLV6</accession>
<dbReference type="InterPro" id="IPR028098">
    <property type="entry name" value="Glyco_trans_4-like_N"/>
</dbReference>
<comment type="caution">
    <text evidence="5">The sequence shown here is derived from an EMBL/GenBank/DDBJ whole genome shotgun (WGS) entry which is preliminary data.</text>
</comment>
<keyword evidence="2 5" id="KW-0808">Transferase</keyword>
<evidence type="ECO:0000313" key="6">
    <source>
        <dbReference type="Proteomes" id="UP000295198"/>
    </source>
</evidence>
<sequence length="354" mass="36815">MTGRAVHVVVPDGIDDPLRPSGGNTYDRRLCAQLAARGWTVHVLAVPEAWPRVGETGQRALAQALAGVPADAAVLVDGLVASVTPEVMVPEAGRLRVLVVVHQPVGVADDRDAVREREAAVLRAAAAVVTTSTWTRRWLLAAYRLDPARVHVAPPGVDAALRAAGSGHERTLLCVAAVTREKGHDVLLAALRRVGRPSWRCLCVGSLTAEPGFVAGLRREVRAVGLGGQFVLTGPRTGAALDASYAGADVLVLASRAETWGMVVTEALARGLPVIASDVGGLPEALGSTADGRRPGLLVPPGDPPALAAVLHDWLTDPALRRALRGAAEERRTSLSGWADTADRVAGVLAEVAA</sequence>
<dbReference type="CDD" id="cd03801">
    <property type="entry name" value="GT4_PimA-like"/>
    <property type="match status" value="1"/>
</dbReference>
<reference evidence="5 6" key="1">
    <citation type="submission" date="2019-01" db="EMBL/GenBank/DDBJ databases">
        <title>Nocardioides guangzhouensis sp. nov., an actinobacterium isolated from soil.</title>
        <authorList>
            <person name="Fu Y."/>
            <person name="Cai Y."/>
            <person name="Lin Z."/>
            <person name="Chen P."/>
        </authorList>
    </citation>
    <scope>NUCLEOTIDE SEQUENCE [LARGE SCALE GENOMIC DNA]</scope>
    <source>
        <strain evidence="5 6">130</strain>
    </source>
</reference>
<feature type="domain" description="Glycosyltransferase subfamily 4-like N-terminal" evidence="4">
    <location>
        <begin position="93"/>
        <end position="160"/>
    </location>
</feature>
<dbReference type="Proteomes" id="UP000295198">
    <property type="component" value="Unassembled WGS sequence"/>
</dbReference>
<evidence type="ECO:0000313" key="5">
    <source>
        <dbReference type="EMBL" id="RYP88591.1"/>
    </source>
</evidence>
<dbReference type="OrthoDB" id="9765330at2"/>
<feature type="domain" description="Glycosyl transferase family 1" evidence="3">
    <location>
        <begin position="168"/>
        <end position="330"/>
    </location>
</feature>
<organism evidence="5 6">
    <name type="scientific">Nocardioides guangzhouensis</name>
    <dbReference type="NCBI Taxonomy" id="2497878"/>
    <lineage>
        <taxon>Bacteria</taxon>
        <taxon>Bacillati</taxon>
        <taxon>Actinomycetota</taxon>
        <taxon>Actinomycetes</taxon>
        <taxon>Propionibacteriales</taxon>
        <taxon>Nocardioidaceae</taxon>
        <taxon>Nocardioides</taxon>
    </lineage>
</organism>
<dbReference type="Gene3D" id="3.40.50.2000">
    <property type="entry name" value="Glycogen Phosphorylase B"/>
    <property type="match status" value="2"/>
</dbReference>
<dbReference type="Pfam" id="PF13439">
    <property type="entry name" value="Glyco_transf_4"/>
    <property type="match status" value="1"/>
</dbReference>
<keyword evidence="6" id="KW-1185">Reference proteome</keyword>
<proteinExistence type="predicted"/>
<dbReference type="RefSeq" id="WP_134713362.1">
    <property type="nucleotide sequence ID" value="NZ_SDKM01000002.1"/>
</dbReference>
<dbReference type="InterPro" id="IPR001296">
    <property type="entry name" value="Glyco_trans_1"/>
</dbReference>
<dbReference type="PANTHER" id="PTHR12526">
    <property type="entry name" value="GLYCOSYLTRANSFERASE"/>
    <property type="match status" value="1"/>
</dbReference>
<evidence type="ECO:0000256" key="2">
    <source>
        <dbReference type="ARBA" id="ARBA00022679"/>
    </source>
</evidence>